<dbReference type="GO" id="GO:0033539">
    <property type="term" value="P:fatty acid beta-oxidation using acyl-CoA dehydrogenase"/>
    <property type="evidence" value="ECO:0007669"/>
    <property type="project" value="TreeGrafter"/>
</dbReference>
<keyword evidence="3 5" id="KW-0274">FAD</keyword>
<keyword evidence="2 5" id="KW-0285">Flavoprotein</keyword>
<dbReference type="InterPro" id="IPR046373">
    <property type="entry name" value="Acyl-CoA_Oxase/DH_mid-dom_sf"/>
</dbReference>
<evidence type="ECO:0000313" key="9">
    <source>
        <dbReference type="Proteomes" id="UP000295680"/>
    </source>
</evidence>
<dbReference type="Proteomes" id="UP000295680">
    <property type="component" value="Unassembled WGS sequence"/>
</dbReference>
<dbReference type="Pfam" id="PF02770">
    <property type="entry name" value="Acyl-CoA_dh_M"/>
    <property type="match status" value="1"/>
</dbReference>
<dbReference type="SUPFAM" id="SSF47203">
    <property type="entry name" value="Acyl-CoA dehydrogenase C-terminal domain-like"/>
    <property type="match status" value="1"/>
</dbReference>
<dbReference type="SUPFAM" id="SSF56645">
    <property type="entry name" value="Acyl-CoA dehydrogenase NM domain-like"/>
    <property type="match status" value="1"/>
</dbReference>
<evidence type="ECO:0000256" key="2">
    <source>
        <dbReference type="ARBA" id="ARBA00022630"/>
    </source>
</evidence>
<gene>
    <name evidence="8" type="ORF">EV192_103193</name>
</gene>
<dbReference type="GO" id="GO:0005737">
    <property type="term" value="C:cytoplasm"/>
    <property type="evidence" value="ECO:0007669"/>
    <property type="project" value="TreeGrafter"/>
</dbReference>
<dbReference type="InterPro" id="IPR006091">
    <property type="entry name" value="Acyl-CoA_Oxase/DH_mid-dom"/>
</dbReference>
<evidence type="ECO:0000256" key="1">
    <source>
        <dbReference type="ARBA" id="ARBA00009347"/>
    </source>
</evidence>
<dbReference type="Pfam" id="PF00441">
    <property type="entry name" value="Acyl-CoA_dh_1"/>
    <property type="match status" value="1"/>
</dbReference>
<dbReference type="InterPro" id="IPR009100">
    <property type="entry name" value="AcylCoA_DH/oxidase_NM_dom_sf"/>
</dbReference>
<dbReference type="PANTHER" id="PTHR48083">
    <property type="entry name" value="MEDIUM-CHAIN SPECIFIC ACYL-COA DEHYDROGENASE, MITOCHONDRIAL-RELATED"/>
    <property type="match status" value="1"/>
</dbReference>
<dbReference type="InterPro" id="IPR036250">
    <property type="entry name" value="AcylCo_DH-like_C"/>
</dbReference>
<keyword evidence="9" id="KW-1185">Reference proteome</keyword>
<dbReference type="InterPro" id="IPR009075">
    <property type="entry name" value="AcylCo_DH/oxidase_C"/>
</dbReference>
<protein>
    <submittedName>
        <fullName evidence="8">Alkylation response protein AidB-like acyl-CoA dehydrogenase</fullName>
    </submittedName>
</protein>
<evidence type="ECO:0000256" key="4">
    <source>
        <dbReference type="ARBA" id="ARBA00023002"/>
    </source>
</evidence>
<comment type="cofactor">
    <cofactor evidence="5">
        <name>FAD</name>
        <dbReference type="ChEBI" id="CHEBI:57692"/>
    </cofactor>
</comment>
<dbReference type="PANTHER" id="PTHR48083:SF2">
    <property type="entry name" value="MEDIUM-CHAIN SPECIFIC ACYL-COA DEHYDROGENASE, MITOCHONDRIAL"/>
    <property type="match status" value="1"/>
</dbReference>
<dbReference type="OrthoDB" id="3666321at2"/>
<feature type="domain" description="Acyl-CoA oxidase/dehydrogenase middle" evidence="7">
    <location>
        <begin position="125"/>
        <end position="219"/>
    </location>
</feature>
<feature type="domain" description="Acyl-CoA dehydrogenase/oxidase C-terminal" evidence="6">
    <location>
        <begin position="233"/>
        <end position="369"/>
    </location>
</feature>
<evidence type="ECO:0000256" key="3">
    <source>
        <dbReference type="ARBA" id="ARBA00022827"/>
    </source>
</evidence>
<dbReference type="Gene3D" id="2.40.110.10">
    <property type="entry name" value="Butyryl-CoA Dehydrogenase, subunit A, domain 2"/>
    <property type="match status" value="1"/>
</dbReference>
<comment type="similarity">
    <text evidence="1 5">Belongs to the acyl-CoA dehydrogenase family.</text>
</comment>
<accession>A0A4R2JTL3</accession>
<keyword evidence="4 5" id="KW-0560">Oxidoreductase</keyword>
<reference evidence="8 9" key="1">
    <citation type="submission" date="2019-03" db="EMBL/GenBank/DDBJ databases">
        <title>Genomic Encyclopedia of Type Strains, Phase IV (KMG-IV): sequencing the most valuable type-strain genomes for metagenomic binning, comparative biology and taxonomic classification.</title>
        <authorList>
            <person name="Goeker M."/>
        </authorList>
    </citation>
    <scope>NUCLEOTIDE SEQUENCE [LARGE SCALE GENOMIC DNA]</scope>
    <source>
        <strain evidence="8 9">DSM 45934</strain>
    </source>
</reference>
<evidence type="ECO:0000313" key="8">
    <source>
        <dbReference type="EMBL" id="TCO60618.1"/>
    </source>
</evidence>
<dbReference type="GO" id="GO:0003995">
    <property type="term" value="F:acyl-CoA dehydrogenase activity"/>
    <property type="evidence" value="ECO:0007669"/>
    <property type="project" value="TreeGrafter"/>
</dbReference>
<comment type="caution">
    <text evidence="8">The sequence shown here is derived from an EMBL/GenBank/DDBJ whole genome shotgun (WGS) entry which is preliminary data.</text>
</comment>
<organism evidence="8 9">
    <name type="scientific">Actinocrispum wychmicini</name>
    <dbReference type="NCBI Taxonomy" id="1213861"/>
    <lineage>
        <taxon>Bacteria</taxon>
        <taxon>Bacillati</taxon>
        <taxon>Actinomycetota</taxon>
        <taxon>Actinomycetes</taxon>
        <taxon>Pseudonocardiales</taxon>
        <taxon>Pseudonocardiaceae</taxon>
        <taxon>Actinocrispum</taxon>
    </lineage>
</organism>
<proteinExistence type="inferred from homology"/>
<name>A0A4R2JTL3_9PSEU</name>
<dbReference type="InterPro" id="IPR050741">
    <property type="entry name" value="Acyl-CoA_dehydrogenase"/>
</dbReference>
<sequence length="587" mass="62529">MSRTLSPITWSGPYRDAVDLDRALGDPRDPVSNFGFASMVERDEAETYPGALAAKADPMLRTAFLPGGRTADDTMMIVRAIGRRDVTVMPATMFSITAATCVLLSGSEPQRDRVRRLLADGSSIGFALSESEHGSDLLANQCVAEPLDGGGFRLRGEKWLVGSGGRCAALLLVARTGGRGPSAFSCFLLDGRPLRSARVAAPQRTIGMRGIDFAGFRFDGTRIPQSTLVGTVGRGLETAMKAMQVVRVTGTAANLACADTALRLALDFATEHVVGGRTLVDHPQTQADLGTAFTALLAGDAVALSAARALHTLPGAQSLWSSVTKKVLADLSDEVLDRCGDVLGTRSVLRDGRFAAFDVIRRDNRVVRHIDTGPTANTRLVAMQLGQIVTARLGLAGADLAPTFALDADLPPLRLSELELSTRGRDEVTAALPSITAFAKAALDGDEHAIRASKAMSSVQAALAMLREDALGSLGRRGSEAAVELVEFAERFCYLHAAARCVHLWWFNRHLPLAGLPPGTASWLWPVLELLLDRAHQRHRRLTRAALPATVALARRLHGSGRLFSLVPLPMAESSSSTVEGLAAWPA</sequence>
<evidence type="ECO:0000256" key="5">
    <source>
        <dbReference type="RuleBase" id="RU362125"/>
    </source>
</evidence>
<dbReference type="RefSeq" id="WP_132115745.1">
    <property type="nucleotide sequence ID" value="NZ_SLWS01000003.1"/>
</dbReference>
<dbReference type="CDD" id="cd00567">
    <property type="entry name" value="ACAD"/>
    <property type="match status" value="1"/>
</dbReference>
<dbReference type="EMBL" id="SLWS01000003">
    <property type="protein sequence ID" value="TCO60618.1"/>
    <property type="molecule type" value="Genomic_DNA"/>
</dbReference>
<evidence type="ECO:0000259" key="6">
    <source>
        <dbReference type="Pfam" id="PF00441"/>
    </source>
</evidence>
<dbReference type="AlphaFoldDB" id="A0A4R2JTL3"/>
<evidence type="ECO:0000259" key="7">
    <source>
        <dbReference type="Pfam" id="PF02770"/>
    </source>
</evidence>
<dbReference type="Gene3D" id="1.20.140.10">
    <property type="entry name" value="Butyryl-CoA Dehydrogenase, subunit A, domain 3"/>
    <property type="match status" value="1"/>
</dbReference>